<sequence length="862" mass="102199">MKIKAIEVNNLFSYDNFKIEFNKWNIAVIVGPNNAGKTNLFRVLGFLKDVINDKIKAEDVPNYLHDRNIRYAKIVVDIEFDDLEKDMLKNYFECFLKSNHPEFKKICDELGFNIEEKLVELFSKGKFIWEFRGEPSGRVTPYYKIPIKMLKDEKLKEVLKKLSIFDPEVLKSNKEELYKFCSFIFDISDASEEDIKKFLEDYGYYFTDLIYIIHYLLNLLKILINDDIYFNTDEKNRILLYNSQNEPIFEVKDLKSWDTHIGGIYNFLKKYSLKAKDIIFLTLLLAWLASLKNDDLYYGKILDLCKNNPLDNILSEKAKNLFEYTYKQFNVNQNLLFRHFIQKLFDKAIIKFEEVRGSPDSFIKYIKVPIDLWIKSISSSIIYDIPRTGERLKKEFESKYKIPEYGFDSNDYYGNGEDLAKYLFYLKNAHEIDIRSKYKEFRKSFKEIFKTEKIDFDVVNHNGYPEIYIIFEKDNGDIDYQLPINRVGSGIFEVLNILAVVIGNKNKVILLDEPALHLHPVYQKKLLKVFEDLGKDKDNQNRKKSNQIIIVTHSPYFVSAEFLNNTFRFYKENEATKWINVGEIIKQQYKKDITKKFEENDIKKRILFANGVLLVEGDCEYYTLPILLEKIGYSIEDYNIEIINVRGKGGFKEYIALLNELKIPFGIVCDGDTAFNIYKHNRINEEKAEKIIKKLNDILDSEGLTEETIKSEINEIIKKYNTDYTLKNENDYSTLINAFKDVFNNEKYPFWLKPNEYQEILKNITENMEKLRNDLKKKGMDRLESSKDIENYCIEPLYNNLNENFKKLNVFACKEYDWHMFLGSNNKNIENCIKKTYEFNDEEKLNELKQFIQNFINKCISP</sequence>
<dbReference type="InterPro" id="IPR034139">
    <property type="entry name" value="TOPRIM_OLD"/>
</dbReference>
<evidence type="ECO:0008006" key="6">
    <source>
        <dbReference type="Google" id="ProtNLM"/>
    </source>
</evidence>
<dbReference type="Pfam" id="PF13175">
    <property type="entry name" value="AAA_15"/>
    <property type="match status" value="1"/>
</dbReference>
<dbReference type="CDD" id="cd01026">
    <property type="entry name" value="TOPRIM_OLD"/>
    <property type="match status" value="1"/>
</dbReference>
<keyword evidence="5" id="KW-1185">Reference proteome</keyword>
<dbReference type="PANTHER" id="PTHR43581:SF4">
    <property type="entry name" value="ATP_GTP PHOSPHATASE"/>
    <property type="match status" value="1"/>
</dbReference>
<dbReference type="InterPro" id="IPR051396">
    <property type="entry name" value="Bact_Antivir_Def_Nuclease"/>
</dbReference>
<dbReference type="GeneID" id="65883320"/>
<evidence type="ECO:0000259" key="3">
    <source>
        <dbReference type="Pfam" id="PF20469"/>
    </source>
</evidence>
<name>A0A8D6PT35_9EURY</name>
<proteinExistence type="predicted"/>
<evidence type="ECO:0000313" key="4">
    <source>
        <dbReference type="EMBL" id="CAB3288027.1"/>
    </source>
</evidence>
<evidence type="ECO:0000259" key="1">
    <source>
        <dbReference type="Pfam" id="PF13175"/>
    </source>
</evidence>
<dbReference type="Gene3D" id="3.40.50.300">
    <property type="entry name" value="P-loop containing nucleotide triphosphate hydrolases"/>
    <property type="match status" value="2"/>
</dbReference>
<gene>
    <name evidence="4" type="ORF">MLAUSG7_0510</name>
</gene>
<feature type="domain" description="OLD protein-like TOPRIM" evidence="3">
    <location>
        <begin position="607"/>
        <end position="672"/>
    </location>
</feature>
<dbReference type="InterPro" id="IPR027417">
    <property type="entry name" value="P-loop_NTPase"/>
</dbReference>
<feature type="domain" description="Endonuclease GajA/Old nuclease/RecF-like AAA" evidence="1">
    <location>
        <begin position="1"/>
        <end position="253"/>
    </location>
</feature>
<protein>
    <recommendedName>
        <fullName evidence="6">SMC domain protein</fullName>
    </recommendedName>
</protein>
<organism evidence="4 5">
    <name type="scientific">Methanocaldococcus lauensis</name>
    <dbReference type="NCBI Taxonomy" id="2546128"/>
    <lineage>
        <taxon>Archaea</taxon>
        <taxon>Methanobacteriati</taxon>
        <taxon>Methanobacteriota</taxon>
        <taxon>Methanomada group</taxon>
        <taxon>Methanococci</taxon>
        <taxon>Methanococcales</taxon>
        <taxon>Methanocaldococcaceae</taxon>
        <taxon>Methanocaldococcus</taxon>
    </lineage>
</organism>
<feature type="domain" description="ATPase AAA-type core" evidence="2">
    <location>
        <begin position="345"/>
        <end position="559"/>
    </location>
</feature>
<dbReference type="SUPFAM" id="SSF52540">
    <property type="entry name" value="P-loop containing nucleoside triphosphate hydrolases"/>
    <property type="match status" value="1"/>
</dbReference>
<accession>A0A8D6PT35</accession>
<dbReference type="Proteomes" id="UP000679213">
    <property type="component" value="Chromosome I"/>
</dbReference>
<dbReference type="EMBL" id="LR792632">
    <property type="protein sequence ID" value="CAB3288027.1"/>
    <property type="molecule type" value="Genomic_DNA"/>
</dbReference>
<dbReference type="Pfam" id="PF20469">
    <property type="entry name" value="OLD-like_TOPRIM"/>
    <property type="match status" value="1"/>
</dbReference>
<dbReference type="KEGG" id="mesg:MLAUSG7_0510"/>
<reference evidence="4 5" key="1">
    <citation type="submission" date="2020-04" db="EMBL/GenBank/DDBJ databases">
        <authorList>
            <consortium name="Genoscope - CEA"/>
            <person name="William W."/>
        </authorList>
    </citation>
    <scope>NUCLEOTIDE SEQUENCE [LARGE SCALE GENOMIC DNA]</scope>
    <source>
        <strain evidence="4 5">SG7</strain>
    </source>
</reference>
<dbReference type="GO" id="GO:0005524">
    <property type="term" value="F:ATP binding"/>
    <property type="evidence" value="ECO:0007669"/>
    <property type="project" value="InterPro"/>
</dbReference>
<dbReference type="Pfam" id="PF13304">
    <property type="entry name" value="AAA_21"/>
    <property type="match status" value="1"/>
</dbReference>
<dbReference type="RefSeq" id="WP_214400397.1">
    <property type="nucleotide sequence ID" value="NZ_LR792632.1"/>
</dbReference>
<evidence type="ECO:0000313" key="5">
    <source>
        <dbReference type="Proteomes" id="UP000679213"/>
    </source>
</evidence>
<dbReference type="PANTHER" id="PTHR43581">
    <property type="entry name" value="ATP/GTP PHOSPHATASE"/>
    <property type="match status" value="1"/>
</dbReference>
<dbReference type="GO" id="GO:0016887">
    <property type="term" value="F:ATP hydrolysis activity"/>
    <property type="evidence" value="ECO:0007669"/>
    <property type="project" value="InterPro"/>
</dbReference>
<dbReference type="InterPro" id="IPR041685">
    <property type="entry name" value="AAA_GajA/Old/RecF-like"/>
</dbReference>
<dbReference type="AlphaFoldDB" id="A0A8D6PT35"/>
<dbReference type="CDD" id="cd00267">
    <property type="entry name" value="ABC_ATPase"/>
    <property type="match status" value="1"/>
</dbReference>
<evidence type="ECO:0000259" key="2">
    <source>
        <dbReference type="Pfam" id="PF13304"/>
    </source>
</evidence>
<dbReference type="InterPro" id="IPR003959">
    <property type="entry name" value="ATPase_AAA_core"/>
</dbReference>